<organism evidence="2 3">
    <name type="scientific">Vitis vinifera</name>
    <name type="common">Grape</name>
    <dbReference type="NCBI Taxonomy" id="29760"/>
    <lineage>
        <taxon>Eukaryota</taxon>
        <taxon>Viridiplantae</taxon>
        <taxon>Streptophyta</taxon>
        <taxon>Embryophyta</taxon>
        <taxon>Tracheophyta</taxon>
        <taxon>Spermatophyta</taxon>
        <taxon>Magnoliopsida</taxon>
        <taxon>eudicotyledons</taxon>
        <taxon>Gunneridae</taxon>
        <taxon>Pentapetalae</taxon>
        <taxon>rosids</taxon>
        <taxon>Vitales</taxon>
        <taxon>Vitaceae</taxon>
        <taxon>Viteae</taxon>
        <taxon>Vitis</taxon>
    </lineage>
</organism>
<proteinExistence type="predicted"/>
<dbReference type="Gene3D" id="2.20.70.10">
    <property type="match status" value="1"/>
</dbReference>
<reference evidence="2 3" key="1">
    <citation type="journal article" date="2018" name="PLoS Genet.">
        <title>Population sequencing reveals clonal diversity and ancestral inbreeding in the grapevine cultivar Chardonnay.</title>
        <authorList>
            <person name="Roach M.J."/>
            <person name="Johnson D.L."/>
            <person name="Bohlmann J."/>
            <person name="van Vuuren H.J."/>
            <person name="Jones S.J."/>
            <person name="Pretorius I.S."/>
            <person name="Schmidt S.A."/>
            <person name="Borneman A.R."/>
        </authorList>
    </citation>
    <scope>NUCLEOTIDE SEQUENCE [LARGE SCALE GENOMIC DNA]</scope>
    <source>
        <strain evidence="3">cv. Chardonnay</strain>
        <tissue evidence="2">Leaf</tissue>
    </source>
</reference>
<dbReference type="SMART" id="SM00456">
    <property type="entry name" value="WW"/>
    <property type="match status" value="1"/>
</dbReference>
<dbReference type="InterPro" id="IPR001202">
    <property type="entry name" value="WW_dom"/>
</dbReference>
<dbReference type="EMBL" id="QGNW01001434">
    <property type="protein sequence ID" value="RVW41632.1"/>
    <property type="molecule type" value="Genomic_DNA"/>
</dbReference>
<evidence type="ECO:0000313" key="3">
    <source>
        <dbReference type="Proteomes" id="UP000288805"/>
    </source>
</evidence>
<dbReference type="SUPFAM" id="SSF51045">
    <property type="entry name" value="WW domain"/>
    <property type="match status" value="1"/>
</dbReference>
<feature type="domain" description="WW" evidence="1">
    <location>
        <begin position="59"/>
        <end position="92"/>
    </location>
</feature>
<dbReference type="PROSITE" id="PS01159">
    <property type="entry name" value="WW_DOMAIN_1"/>
    <property type="match status" value="1"/>
</dbReference>
<dbReference type="PROSITE" id="PS50020">
    <property type="entry name" value="WW_DOMAIN_2"/>
    <property type="match status" value="1"/>
</dbReference>
<dbReference type="InterPro" id="IPR036020">
    <property type="entry name" value="WW_dom_sf"/>
</dbReference>
<accession>A0A438E1P6</accession>
<dbReference type="CDD" id="cd00201">
    <property type="entry name" value="WW"/>
    <property type="match status" value="1"/>
</dbReference>
<comment type="caution">
    <text evidence="2">The sequence shown here is derived from an EMBL/GenBank/DDBJ whole genome shotgun (WGS) entry which is preliminary data.</text>
</comment>
<name>A0A438E1P6_VITVI</name>
<dbReference type="Proteomes" id="UP000288805">
    <property type="component" value="Unassembled WGS sequence"/>
</dbReference>
<protein>
    <submittedName>
        <fullName evidence="2">Flowering time control protein FCA</fullName>
    </submittedName>
</protein>
<gene>
    <name evidence="2" type="primary">FCA_6</name>
    <name evidence="2" type="ORF">CK203_068233</name>
</gene>
<dbReference type="AlphaFoldDB" id="A0A438E1P6"/>
<evidence type="ECO:0000313" key="2">
    <source>
        <dbReference type="EMBL" id="RVW41632.1"/>
    </source>
</evidence>
<dbReference type="Pfam" id="PF00397">
    <property type="entry name" value="WW"/>
    <property type="match status" value="1"/>
</dbReference>
<sequence>MCGAIFEPCDCHQSYVFLLSSQTGSNPQTVASTGTLPPAVLPSIVSSSPAVCASSETADLLECDWSEHICPDGFKYYYNCETCESRWERPEEYILFLQQLPKHQQLQNPSGQQCQSPCHSQVLSTQQNFQTRIVPLQTELSHQKLHSPSSSSPAGILLYLGSLYIQNFCFVHCNIRLLVLFILKTLGHIIY</sequence>
<evidence type="ECO:0000259" key="1">
    <source>
        <dbReference type="PROSITE" id="PS50020"/>
    </source>
</evidence>